<name>A0AA49IZI9_9PROT</name>
<dbReference type="Proteomes" id="UP001234916">
    <property type="component" value="Chromosome"/>
</dbReference>
<organism evidence="1">
    <name type="scientific">Candidatus Nitricoxidivorans perseverans</name>
    <dbReference type="NCBI Taxonomy" id="2975601"/>
    <lineage>
        <taxon>Bacteria</taxon>
        <taxon>Pseudomonadati</taxon>
        <taxon>Pseudomonadota</taxon>
        <taxon>Betaproteobacteria</taxon>
        <taxon>Nitrosomonadales</taxon>
        <taxon>Sterolibacteriaceae</taxon>
        <taxon>Candidatus Nitricoxidivorans</taxon>
    </lineage>
</organism>
<dbReference type="KEGG" id="npv:OHM77_04620"/>
<proteinExistence type="predicted"/>
<evidence type="ECO:0000313" key="1">
    <source>
        <dbReference type="EMBL" id="WIM06554.1"/>
    </source>
</evidence>
<sequence length="105" mass="11678">MGHREEMSHWARKHMGDIASIANRFAEDMALPPAQREAFDHANTLARSIATCRMECNRHSVGLVVATLCAACLPGRQDGHGQCHGRRDWRDHCDLITSQLSSQGI</sequence>
<dbReference type="EMBL" id="CP107246">
    <property type="protein sequence ID" value="WIM06554.1"/>
    <property type="molecule type" value="Genomic_DNA"/>
</dbReference>
<gene>
    <name evidence="1" type="ORF">OHM77_04620</name>
</gene>
<protein>
    <submittedName>
        <fullName evidence="1">Uncharacterized protein</fullName>
    </submittedName>
</protein>
<dbReference type="AlphaFoldDB" id="A0AA49IZI9"/>
<accession>A0AA49IZI9</accession>
<reference evidence="1" key="1">
    <citation type="journal article" date="2023" name="Nat. Microbiol.">
        <title>Enrichment and characterization of a nitric oxide-reducing microbial community in a continuous bioreactor.</title>
        <authorList>
            <person name="Garrido-Amador P."/>
            <person name="Stortenbeker N."/>
            <person name="Wessels H.J.C.T."/>
            <person name="Speth D.R."/>
            <person name="Garcia-Heredia I."/>
            <person name="Kartal B."/>
        </authorList>
    </citation>
    <scope>NUCLEOTIDE SEQUENCE</scope>
    <source>
        <strain evidence="1">MAG1</strain>
    </source>
</reference>